<dbReference type="InterPro" id="IPR029052">
    <property type="entry name" value="Metallo-depent_PP-like"/>
</dbReference>
<keyword evidence="1 2" id="KW-0732">Signal</keyword>
<dbReference type="PANTHER" id="PTHR22953:SF153">
    <property type="entry name" value="PURPLE ACID PHOSPHATASE"/>
    <property type="match status" value="1"/>
</dbReference>
<dbReference type="SUPFAM" id="SSF56300">
    <property type="entry name" value="Metallo-dependent phosphatases"/>
    <property type="match status" value="1"/>
</dbReference>
<sequence length="605" mass="61507">MAAVAVAAVATASLGIIYATGVAAVATATQQAHVGSIGWMTPVQPGSVLGQPGQNRAIEAIKLTELPTGSTISAHVSSIGWMAPVGPGMVAGTTGRGLQMEAVKVTVPSGCTVTYQAYVRGQGWSASVSNGAIAGTTGKALALDGLRVNAVTCATSTTSTTTPPVAGTQHAFFGGAWAPAVRVGEVIGQPGQNRAIEAIKLTELPTGSTISAHVSSIGWMAPVGPGMVAGTTGRGLQMEAVKVTVPSGCTVTYQAYVRGQGWSASVSNGAIAGTTGKALALDGLRVNAVTCATTPPPASVKFAAVGDIGTDSENGSTAASSMLKGLGANGYNFALNLGDLGYNNNPGVEQNYCTFLKNNAGSSLQWLMVPGNHEGTDPTYGGPEGDYRKYVAYCAGSTPPAGVVGNYPYDYYVDRGNVRIIMLSPNISNPTGKLTYRNGTAEQAKLGTWIKGAKSAGKFVVVGAHEPYLTIGAHRLTPNNLADPQFAAFLVTQGVDLSLSGHDHNISRAYQIGGPVTSQTSPTVVDRDGSFVSGAGTVFAVLGTGGHSPREIGSLGSIWAMGSGTNSPGGISFGFGEITVSGNTLTYQLRTVSGPKLTDVFTIIR</sequence>
<dbReference type="Pfam" id="PF07538">
    <property type="entry name" value="ChW"/>
    <property type="match status" value="5"/>
</dbReference>
<dbReference type="InterPro" id="IPR004843">
    <property type="entry name" value="Calcineurin-like_PHP"/>
</dbReference>
<dbReference type="InterPro" id="IPR006637">
    <property type="entry name" value="ChW"/>
</dbReference>
<dbReference type="EMBL" id="JADJIB010000002">
    <property type="protein sequence ID" value="MBK7272689.1"/>
    <property type="molecule type" value="Genomic_DNA"/>
</dbReference>
<dbReference type="Gene3D" id="3.60.21.10">
    <property type="match status" value="1"/>
</dbReference>
<dbReference type="Pfam" id="PF00149">
    <property type="entry name" value="Metallophos"/>
    <property type="match status" value="1"/>
</dbReference>
<evidence type="ECO:0000256" key="1">
    <source>
        <dbReference type="ARBA" id="ARBA00022729"/>
    </source>
</evidence>
<protein>
    <submittedName>
        <fullName evidence="4">Metallophosphoesterase</fullName>
    </submittedName>
</protein>
<feature type="domain" description="Calcineurin-like phosphoesterase" evidence="3">
    <location>
        <begin position="301"/>
        <end position="504"/>
    </location>
</feature>
<proteinExistence type="predicted"/>
<evidence type="ECO:0000256" key="2">
    <source>
        <dbReference type="SAM" id="SignalP"/>
    </source>
</evidence>
<comment type="caution">
    <text evidence="4">The sequence shown here is derived from an EMBL/GenBank/DDBJ whole genome shotgun (WGS) entry which is preliminary data.</text>
</comment>
<evidence type="ECO:0000313" key="6">
    <source>
        <dbReference type="Proteomes" id="UP000718281"/>
    </source>
</evidence>
<name>A0A934X3H0_9MICO</name>
<accession>A0A934X3H0</accession>
<gene>
    <name evidence="4" type="ORF">IPF40_04640</name>
    <name evidence="5" type="ORF">IPI13_05805</name>
</gene>
<dbReference type="SMART" id="SM00728">
    <property type="entry name" value="ChW"/>
    <property type="match status" value="5"/>
</dbReference>
<dbReference type="PANTHER" id="PTHR22953">
    <property type="entry name" value="ACID PHOSPHATASE RELATED"/>
    <property type="match status" value="1"/>
</dbReference>
<feature type="chain" id="PRO_5038277277" evidence="2">
    <location>
        <begin position="20"/>
        <end position="605"/>
    </location>
</feature>
<dbReference type="InterPro" id="IPR039331">
    <property type="entry name" value="PAPs-like"/>
</dbReference>
<evidence type="ECO:0000259" key="3">
    <source>
        <dbReference type="Pfam" id="PF00149"/>
    </source>
</evidence>
<dbReference type="GO" id="GO:0003993">
    <property type="term" value="F:acid phosphatase activity"/>
    <property type="evidence" value="ECO:0007669"/>
    <property type="project" value="InterPro"/>
</dbReference>
<dbReference type="Proteomes" id="UP000726105">
    <property type="component" value="Unassembled WGS sequence"/>
</dbReference>
<evidence type="ECO:0000313" key="4">
    <source>
        <dbReference type="EMBL" id="MBK6300361.1"/>
    </source>
</evidence>
<dbReference type="EMBL" id="JADIXZ010000003">
    <property type="protein sequence ID" value="MBK6300361.1"/>
    <property type="molecule type" value="Genomic_DNA"/>
</dbReference>
<evidence type="ECO:0000313" key="7">
    <source>
        <dbReference type="Proteomes" id="UP000726105"/>
    </source>
</evidence>
<organism evidence="4 6">
    <name type="scientific">Candidatus Phosphoribacter hodrii</name>
    <dbReference type="NCBI Taxonomy" id="2953743"/>
    <lineage>
        <taxon>Bacteria</taxon>
        <taxon>Bacillati</taxon>
        <taxon>Actinomycetota</taxon>
        <taxon>Actinomycetes</taxon>
        <taxon>Micrococcales</taxon>
        <taxon>Dermatophilaceae</taxon>
        <taxon>Candidatus Phosphoribacter</taxon>
    </lineage>
</organism>
<dbReference type="AlphaFoldDB" id="A0A934X3H0"/>
<evidence type="ECO:0000313" key="5">
    <source>
        <dbReference type="EMBL" id="MBK7272689.1"/>
    </source>
</evidence>
<reference evidence="6 7" key="1">
    <citation type="submission" date="2020-10" db="EMBL/GenBank/DDBJ databases">
        <title>Connecting structure to function with the recovery of over 1000 high-quality activated sludge metagenome-assembled genomes encoding full-length rRNA genes using long-read sequencing.</title>
        <authorList>
            <person name="Singleton C.M."/>
            <person name="Petriglieri F."/>
            <person name="Kristensen J.M."/>
            <person name="Kirkegaard R.H."/>
            <person name="Michaelsen T.Y."/>
            <person name="Andersen M.H."/>
            <person name="Karst S.M."/>
            <person name="Dueholm M.S."/>
            <person name="Nielsen P.H."/>
            <person name="Albertsen M."/>
        </authorList>
    </citation>
    <scope>NUCLEOTIDE SEQUENCE [LARGE SCALE GENOMIC DNA]</scope>
    <source>
        <strain evidence="4">AalE_18-Q3-R2-46_BAT3C.188</strain>
        <strain evidence="5">Ega_18-Q3-R5-49_MAXAC.001</strain>
    </source>
</reference>
<feature type="signal peptide" evidence="2">
    <location>
        <begin position="1"/>
        <end position="19"/>
    </location>
</feature>
<dbReference type="Proteomes" id="UP000718281">
    <property type="component" value="Unassembled WGS sequence"/>
</dbReference>